<organism evidence="1 2">
    <name type="scientific">Crenothrix polyspora</name>
    <dbReference type="NCBI Taxonomy" id="360316"/>
    <lineage>
        <taxon>Bacteria</taxon>
        <taxon>Pseudomonadati</taxon>
        <taxon>Pseudomonadota</taxon>
        <taxon>Gammaproteobacteria</taxon>
        <taxon>Methylococcales</taxon>
        <taxon>Crenotrichaceae</taxon>
        <taxon>Crenothrix</taxon>
    </lineage>
</organism>
<evidence type="ECO:0000313" key="2">
    <source>
        <dbReference type="Proteomes" id="UP000195667"/>
    </source>
</evidence>
<accession>A0A1R4H9H2</accession>
<name>A0A1R4H9H2_9GAMM</name>
<dbReference type="Proteomes" id="UP000195667">
    <property type="component" value="Unassembled WGS sequence"/>
</dbReference>
<dbReference type="EMBL" id="FUKI01000108">
    <property type="protein sequence ID" value="SJM92817.1"/>
    <property type="molecule type" value="Genomic_DNA"/>
</dbReference>
<keyword evidence="2" id="KW-1185">Reference proteome</keyword>
<dbReference type="AlphaFoldDB" id="A0A1R4H9H2"/>
<gene>
    <name evidence="1" type="ORF">CRENPOLYSF1_330079</name>
</gene>
<reference evidence="2" key="1">
    <citation type="submission" date="2017-02" db="EMBL/GenBank/DDBJ databases">
        <authorList>
            <person name="Daims H."/>
        </authorList>
    </citation>
    <scope>NUCLEOTIDE SEQUENCE [LARGE SCALE GENOMIC DNA]</scope>
</reference>
<proteinExistence type="predicted"/>
<evidence type="ECO:0000313" key="1">
    <source>
        <dbReference type="EMBL" id="SJM92817.1"/>
    </source>
</evidence>
<sequence>MPSSEHVTVEPVHTPLEQTSLCVQALLSSQDAPVSTGVYTHPRTRSQLSVVHELLSSQTNVVQSGTAANTVFGKKIAITIVNTIQQNMWLIL</sequence>
<protein>
    <submittedName>
        <fullName evidence="1">Uncharacterized protein</fullName>
    </submittedName>
</protein>